<organism evidence="1">
    <name type="scientific">Candidatus Kentrum sp. MB</name>
    <dbReference type="NCBI Taxonomy" id="2138164"/>
    <lineage>
        <taxon>Bacteria</taxon>
        <taxon>Pseudomonadati</taxon>
        <taxon>Pseudomonadota</taxon>
        <taxon>Gammaproteobacteria</taxon>
        <taxon>Candidatus Kentrum</taxon>
    </lineage>
</organism>
<proteinExistence type="predicted"/>
<accession>A0A450X8N6</accession>
<sequence length="229" mass="26274">MIAEKKVILVRPRSTNDDITAHTHAWSEGVRQLFEENGWTVMDCSIEKATRESVEEALRAWPDSLFVFYGHGDEDALIGQGNGNDVEVCDFRNVELLGKRKAYVMACLSARKEGLGYKAVKEHGALVYFGYINKVWGYWGNRKDKEYGGMMYALGECVNSGLRVWLAQPELTAGEIEQKMKKVYERWIDYYTEIDDIDYLVASRFAGVLFHNMDALELWGNKQTRLYSL</sequence>
<name>A0A450X8N6_9GAMM</name>
<gene>
    <name evidence="1" type="ORF">BECKMB1821G_GA0114241_101432</name>
</gene>
<dbReference type="EMBL" id="CAADFO010000014">
    <property type="protein sequence ID" value="VFK25560.1"/>
    <property type="molecule type" value="Genomic_DNA"/>
</dbReference>
<evidence type="ECO:0008006" key="2">
    <source>
        <dbReference type="Google" id="ProtNLM"/>
    </source>
</evidence>
<protein>
    <recommendedName>
        <fullName evidence="2">CHAT domain-containing protein</fullName>
    </recommendedName>
</protein>
<evidence type="ECO:0000313" key="1">
    <source>
        <dbReference type="EMBL" id="VFK25560.1"/>
    </source>
</evidence>
<dbReference type="AlphaFoldDB" id="A0A450X8N6"/>
<reference evidence="1" key="1">
    <citation type="submission" date="2019-02" db="EMBL/GenBank/DDBJ databases">
        <authorList>
            <person name="Gruber-Vodicka R. H."/>
            <person name="Seah K. B. B."/>
        </authorList>
    </citation>
    <scope>NUCLEOTIDE SEQUENCE</scope>
    <source>
        <strain evidence="1">BECK_BZ197</strain>
    </source>
</reference>